<evidence type="ECO:0000313" key="15">
    <source>
        <dbReference type="EMBL" id="OWF38737.1"/>
    </source>
</evidence>
<evidence type="ECO:0000256" key="13">
    <source>
        <dbReference type="SAM" id="Phobius"/>
    </source>
</evidence>
<dbReference type="PRINTS" id="PR01498">
    <property type="entry name" value="SHAWCHANNEL"/>
</dbReference>
<dbReference type="Proteomes" id="UP000242188">
    <property type="component" value="Unassembled WGS sequence"/>
</dbReference>
<keyword evidence="16" id="KW-1185">Reference proteome</keyword>
<dbReference type="InterPro" id="IPR028325">
    <property type="entry name" value="VG_K_chnl"/>
</dbReference>
<dbReference type="Pfam" id="PF02214">
    <property type="entry name" value="BTB_2"/>
    <property type="match status" value="1"/>
</dbReference>
<evidence type="ECO:0000256" key="10">
    <source>
        <dbReference type="ARBA" id="ARBA00023136"/>
    </source>
</evidence>
<feature type="transmembrane region" description="Helical" evidence="13">
    <location>
        <begin position="385"/>
        <end position="406"/>
    </location>
</feature>
<dbReference type="InterPro" id="IPR011333">
    <property type="entry name" value="SKP1/BTB/POZ_sf"/>
</dbReference>
<dbReference type="PANTHER" id="PTHR11537">
    <property type="entry name" value="VOLTAGE-GATED POTASSIUM CHANNEL"/>
    <property type="match status" value="1"/>
</dbReference>
<evidence type="ECO:0000256" key="3">
    <source>
        <dbReference type="ARBA" id="ARBA00022538"/>
    </source>
</evidence>
<keyword evidence="9" id="KW-0406">Ion transport</keyword>
<dbReference type="GO" id="GO:0005251">
    <property type="term" value="F:delayed rectifier potassium channel activity"/>
    <property type="evidence" value="ECO:0007669"/>
    <property type="project" value="TreeGrafter"/>
</dbReference>
<evidence type="ECO:0000256" key="11">
    <source>
        <dbReference type="ARBA" id="ARBA00023303"/>
    </source>
</evidence>
<dbReference type="PRINTS" id="PR00169">
    <property type="entry name" value="KCHANNEL"/>
</dbReference>
<dbReference type="GO" id="GO:0008076">
    <property type="term" value="C:voltage-gated potassium channel complex"/>
    <property type="evidence" value="ECO:0007669"/>
    <property type="project" value="InterPro"/>
</dbReference>
<evidence type="ECO:0000256" key="6">
    <source>
        <dbReference type="ARBA" id="ARBA00022882"/>
    </source>
</evidence>
<dbReference type="PANTHER" id="PTHR11537:SF252">
    <property type="entry name" value="POTASSIUM VOLTAGE-GATED CHANNEL PROTEIN SHAW"/>
    <property type="match status" value="1"/>
</dbReference>
<dbReference type="PRINTS" id="PR01491">
    <property type="entry name" value="KVCHANNEL"/>
</dbReference>
<dbReference type="GO" id="GO:0051260">
    <property type="term" value="P:protein homooligomerization"/>
    <property type="evidence" value="ECO:0007669"/>
    <property type="project" value="InterPro"/>
</dbReference>
<dbReference type="SUPFAM" id="SSF54695">
    <property type="entry name" value="POZ domain"/>
    <property type="match status" value="1"/>
</dbReference>
<evidence type="ECO:0000256" key="2">
    <source>
        <dbReference type="ARBA" id="ARBA00022448"/>
    </source>
</evidence>
<dbReference type="InterPro" id="IPR027359">
    <property type="entry name" value="Volt_channel_dom_sf"/>
</dbReference>
<evidence type="ECO:0000259" key="14">
    <source>
        <dbReference type="PROSITE" id="PS50097"/>
    </source>
</evidence>
<evidence type="ECO:0000256" key="9">
    <source>
        <dbReference type="ARBA" id="ARBA00023065"/>
    </source>
</evidence>
<keyword evidence="6" id="KW-0851">Voltage-gated channel</keyword>
<keyword evidence="2" id="KW-0813">Transport</keyword>
<evidence type="ECO:0000256" key="12">
    <source>
        <dbReference type="SAM" id="MobiDB-lite"/>
    </source>
</evidence>
<keyword evidence="4 13" id="KW-0812">Transmembrane</keyword>
<keyword evidence="10 13" id="KW-0472">Membrane</keyword>
<feature type="transmembrane region" description="Helical" evidence="13">
    <location>
        <begin position="210"/>
        <end position="228"/>
    </location>
</feature>
<proteinExistence type="predicted"/>
<dbReference type="FunFam" id="1.10.287.70:FF:000002">
    <property type="entry name" value="Potassium voltage-gated channel subfamily a member"/>
    <property type="match status" value="1"/>
</dbReference>
<dbReference type="Gene3D" id="1.10.287.70">
    <property type="match status" value="1"/>
</dbReference>
<evidence type="ECO:0000256" key="4">
    <source>
        <dbReference type="ARBA" id="ARBA00022692"/>
    </source>
</evidence>
<keyword evidence="5" id="KW-0631">Potassium channel</keyword>
<dbReference type="InterPro" id="IPR003131">
    <property type="entry name" value="T1-type_BTB"/>
</dbReference>
<dbReference type="Gene3D" id="1.20.120.350">
    <property type="entry name" value="Voltage-gated potassium channels. Chain C"/>
    <property type="match status" value="1"/>
</dbReference>
<dbReference type="Pfam" id="PF00520">
    <property type="entry name" value="Ion_trans"/>
    <property type="match status" value="1"/>
</dbReference>
<dbReference type="SMART" id="SM00225">
    <property type="entry name" value="BTB"/>
    <property type="match status" value="1"/>
</dbReference>
<feature type="region of interest" description="Disordered" evidence="12">
    <location>
        <begin position="1"/>
        <end position="23"/>
    </location>
</feature>
<accession>A0A210PQI3</accession>
<protein>
    <submittedName>
        <fullName evidence="15">Potassium voltage-gated channel protein Shaw</fullName>
    </submittedName>
</protein>
<keyword evidence="7" id="KW-0630">Potassium</keyword>
<dbReference type="EMBL" id="NEDP02005557">
    <property type="protein sequence ID" value="OWF38737.1"/>
    <property type="molecule type" value="Genomic_DNA"/>
</dbReference>
<organism evidence="15 16">
    <name type="scientific">Mizuhopecten yessoensis</name>
    <name type="common">Japanese scallop</name>
    <name type="synonym">Patinopecten yessoensis</name>
    <dbReference type="NCBI Taxonomy" id="6573"/>
    <lineage>
        <taxon>Eukaryota</taxon>
        <taxon>Metazoa</taxon>
        <taxon>Spiralia</taxon>
        <taxon>Lophotrochozoa</taxon>
        <taxon>Mollusca</taxon>
        <taxon>Bivalvia</taxon>
        <taxon>Autobranchia</taxon>
        <taxon>Pteriomorphia</taxon>
        <taxon>Pectinida</taxon>
        <taxon>Pectinoidea</taxon>
        <taxon>Pectinidae</taxon>
        <taxon>Mizuhopecten</taxon>
    </lineage>
</organism>
<dbReference type="OrthoDB" id="10025005at2759"/>
<keyword evidence="3" id="KW-0633">Potassium transport</keyword>
<feature type="transmembrane region" description="Helical" evidence="13">
    <location>
        <begin position="283"/>
        <end position="305"/>
    </location>
</feature>
<keyword evidence="8 13" id="KW-1133">Transmembrane helix</keyword>
<dbReference type="SUPFAM" id="SSF81324">
    <property type="entry name" value="Voltage-gated potassium channels"/>
    <property type="match status" value="1"/>
</dbReference>
<evidence type="ECO:0000256" key="5">
    <source>
        <dbReference type="ARBA" id="ARBA00022826"/>
    </source>
</evidence>
<comment type="caution">
    <text evidence="15">The sequence shown here is derived from an EMBL/GenBank/DDBJ whole genome shotgun (WGS) entry which is preliminary data.</text>
</comment>
<feature type="compositionally biased region" description="Polar residues" evidence="12">
    <location>
        <begin position="515"/>
        <end position="531"/>
    </location>
</feature>
<evidence type="ECO:0000256" key="7">
    <source>
        <dbReference type="ARBA" id="ARBA00022958"/>
    </source>
</evidence>
<evidence type="ECO:0000256" key="1">
    <source>
        <dbReference type="ARBA" id="ARBA00004141"/>
    </source>
</evidence>
<dbReference type="InterPro" id="IPR003968">
    <property type="entry name" value="K_chnl_volt-dep_Kv"/>
</dbReference>
<reference evidence="15 16" key="1">
    <citation type="journal article" date="2017" name="Nat. Ecol. Evol.">
        <title>Scallop genome provides insights into evolution of bilaterian karyotype and development.</title>
        <authorList>
            <person name="Wang S."/>
            <person name="Zhang J."/>
            <person name="Jiao W."/>
            <person name="Li J."/>
            <person name="Xun X."/>
            <person name="Sun Y."/>
            <person name="Guo X."/>
            <person name="Huan P."/>
            <person name="Dong B."/>
            <person name="Zhang L."/>
            <person name="Hu X."/>
            <person name="Sun X."/>
            <person name="Wang J."/>
            <person name="Zhao C."/>
            <person name="Wang Y."/>
            <person name="Wang D."/>
            <person name="Huang X."/>
            <person name="Wang R."/>
            <person name="Lv J."/>
            <person name="Li Y."/>
            <person name="Zhang Z."/>
            <person name="Liu B."/>
            <person name="Lu W."/>
            <person name="Hui Y."/>
            <person name="Liang J."/>
            <person name="Zhou Z."/>
            <person name="Hou R."/>
            <person name="Li X."/>
            <person name="Liu Y."/>
            <person name="Li H."/>
            <person name="Ning X."/>
            <person name="Lin Y."/>
            <person name="Zhao L."/>
            <person name="Xing Q."/>
            <person name="Dou J."/>
            <person name="Li Y."/>
            <person name="Mao J."/>
            <person name="Guo H."/>
            <person name="Dou H."/>
            <person name="Li T."/>
            <person name="Mu C."/>
            <person name="Jiang W."/>
            <person name="Fu Q."/>
            <person name="Fu X."/>
            <person name="Miao Y."/>
            <person name="Liu J."/>
            <person name="Yu Q."/>
            <person name="Li R."/>
            <person name="Liao H."/>
            <person name="Li X."/>
            <person name="Kong Y."/>
            <person name="Jiang Z."/>
            <person name="Chourrout D."/>
            <person name="Li R."/>
            <person name="Bao Z."/>
        </authorList>
    </citation>
    <scope>NUCLEOTIDE SEQUENCE [LARGE SCALE GENOMIC DNA]</scope>
    <source>
        <strain evidence="15 16">PY_sf001</strain>
    </source>
</reference>
<feature type="domain" description="BTB" evidence="14">
    <location>
        <begin position="56"/>
        <end position="124"/>
    </location>
</feature>
<dbReference type="STRING" id="6573.A0A210PQI3"/>
<sequence>MLHTRTNASTDKPDNFAMPVKGRDDGKNRGILAALLPGAKIQSDGKVVVSVGTTRETVIFNVGGTRFETYKSTLKRQPDFALADENFLRKHFRKDVGDYFFDRDPDMFKSILNYLRTGELHLPSNICGPAAKAELAFWKIQDDLIERCCWTDYNSWNATVNALNQLEHDRKGSLLDSTESEEGEKTTWTKWRPRLWMIINDPASSRTAKIYGWISLMVVAVSIFSFMAETHPSFSYSLHRNIPTSSSNGTAYTNYSDVNGSVVPVNVSTSTGDVKTESVTHPVLAVIDIICLAFFTVEFICRLCLSRRRLQYLTSLMGVIDLLALIPDYIELIVYNVNPELQFDGSVDFISVLRITRVLRIFRLVRHVPGLWILIYTLRASFKELLLMSAFLLVGMLVFSSLIYYVDDHKIFTSIPHGFWWAIITMTTVGYGDMYPTTNLGYLVGSFCALSGLLMIGFSVPVLVNNFIMYYKHVQFALEEEHNKKVREKEASGGLLGMMTKGSTGRKECSPETVPLNSLSPNRNNQGVADV</sequence>
<feature type="compositionally biased region" description="Polar residues" evidence="12">
    <location>
        <begin position="1"/>
        <end position="10"/>
    </location>
</feature>
<feature type="region of interest" description="Disordered" evidence="12">
    <location>
        <begin position="501"/>
        <end position="531"/>
    </location>
</feature>
<dbReference type="InterPro" id="IPR005821">
    <property type="entry name" value="Ion_trans_dom"/>
</dbReference>
<evidence type="ECO:0000256" key="8">
    <source>
        <dbReference type="ARBA" id="ARBA00022989"/>
    </source>
</evidence>
<keyword evidence="11" id="KW-0407">Ion channel</keyword>
<dbReference type="InterPro" id="IPR000210">
    <property type="entry name" value="BTB/POZ_dom"/>
</dbReference>
<dbReference type="GO" id="GO:0001508">
    <property type="term" value="P:action potential"/>
    <property type="evidence" value="ECO:0007669"/>
    <property type="project" value="TreeGrafter"/>
</dbReference>
<gene>
    <name evidence="15" type="ORF">KP79_PYT23152</name>
</gene>
<feature type="transmembrane region" description="Helical" evidence="13">
    <location>
        <begin position="418"/>
        <end position="434"/>
    </location>
</feature>
<dbReference type="PROSITE" id="PS50097">
    <property type="entry name" value="BTB"/>
    <property type="match status" value="1"/>
</dbReference>
<dbReference type="Gene3D" id="3.30.710.10">
    <property type="entry name" value="Potassium Channel Kv1.1, Chain A"/>
    <property type="match status" value="1"/>
</dbReference>
<comment type="subcellular location">
    <subcellularLocation>
        <location evidence="1">Membrane</location>
        <topology evidence="1">Multi-pass membrane protein</topology>
    </subcellularLocation>
</comment>
<evidence type="ECO:0000313" key="16">
    <source>
        <dbReference type="Proteomes" id="UP000242188"/>
    </source>
</evidence>
<name>A0A210PQI3_MIZYE</name>
<dbReference type="AlphaFoldDB" id="A0A210PQI3"/>
<dbReference type="InterPro" id="IPR003974">
    <property type="entry name" value="K_chnl_volt-dep_Kv3"/>
</dbReference>
<feature type="transmembrane region" description="Helical" evidence="13">
    <location>
        <begin position="440"/>
        <end position="464"/>
    </location>
</feature>